<evidence type="ECO:0000313" key="3">
    <source>
        <dbReference type="EMBL" id="MBK1883492.1"/>
    </source>
</evidence>
<feature type="compositionally biased region" description="Polar residues" evidence="1">
    <location>
        <begin position="85"/>
        <end position="98"/>
    </location>
</feature>
<dbReference type="AlphaFoldDB" id="A0A934VVF0"/>
<reference evidence="3" key="1">
    <citation type="submission" date="2021-01" db="EMBL/GenBank/DDBJ databases">
        <title>Modified the classification status of verrucomicrobia.</title>
        <authorList>
            <person name="Feng X."/>
        </authorList>
    </citation>
    <scope>NUCLEOTIDE SEQUENCE</scope>
    <source>
        <strain evidence="3">KCTC 22041</strain>
    </source>
</reference>
<keyword evidence="2" id="KW-0732">Signal</keyword>
<dbReference type="EMBL" id="JAENIJ010000022">
    <property type="protein sequence ID" value="MBK1883492.1"/>
    <property type="molecule type" value="Genomic_DNA"/>
</dbReference>
<sequence length="150" mass="15452">MQRIIYPAAAGLLLLLASCSPYQQQGAGLGALGGGALGAIAGDSSADVVRGAAIGAAVGTGVAAYQENQQRRAGDVYGQGGAYGSNDSYRSDVPTSRPDSSRYPVAEKTVKPNIVLSPYPPYNEVDVSGFASGQYVKDPTTSDHKIFRVP</sequence>
<organism evidence="3 4">
    <name type="scientific">Luteolibacter pohnpeiensis</name>
    <dbReference type="NCBI Taxonomy" id="454153"/>
    <lineage>
        <taxon>Bacteria</taxon>
        <taxon>Pseudomonadati</taxon>
        <taxon>Verrucomicrobiota</taxon>
        <taxon>Verrucomicrobiia</taxon>
        <taxon>Verrucomicrobiales</taxon>
        <taxon>Verrucomicrobiaceae</taxon>
        <taxon>Luteolibacter</taxon>
    </lineage>
</organism>
<protein>
    <recommendedName>
        <fullName evidence="5">Glycine zipper domain-containing protein</fullName>
    </recommendedName>
</protein>
<accession>A0A934VVF0</accession>
<dbReference type="RefSeq" id="WP_200271695.1">
    <property type="nucleotide sequence ID" value="NZ_JAENIJ010000022.1"/>
</dbReference>
<evidence type="ECO:0008006" key="5">
    <source>
        <dbReference type="Google" id="ProtNLM"/>
    </source>
</evidence>
<keyword evidence="4" id="KW-1185">Reference proteome</keyword>
<dbReference type="PROSITE" id="PS51257">
    <property type="entry name" value="PROKAR_LIPOPROTEIN"/>
    <property type="match status" value="1"/>
</dbReference>
<proteinExistence type="predicted"/>
<evidence type="ECO:0000256" key="2">
    <source>
        <dbReference type="SAM" id="SignalP"/>
    </source>
</evidence>
<evidence type="ECO:0000313" key="4">
    <source>
        <dbReference type="Proteomes" id="UP000603141"/>
    </source>
</evidence>
<feature type="chain" id="PRO_5037726266" description="Glycine zipper domain-containing protein" evidence="2">
    <location>
        <begin position="24"/>
        <end position="150"/>
    </location>
</feature>
<evidence type="ECO:0000256" key="1">
    <source>
        <dbReference type="SAM" id="MobiDB-lite"/>
    </source>
</evidence>
<feature type="region of interest" description="Disordered" evidence="1">
    <location>
        <begin position="75"/>
        <end position="105"/>
    </location>
</feature>
<dbReference type="Proteomes" id="UP000603141">
    <property type="component" value="Unassembled WGS sequence"/>
</dbReference>
<feature type="signal peptide" evidence="2">
    <location>
        <begin position="1"/>
        <end position="23"/>
    </location>
</feature>
<name>A0A934VVF0_9BACT</name>
<comment type="caution">
    <text evidence="3">The sequence shown here is derived from an EMBL/GenBank/DDBJ whole genome shotgun (WGS) entry which is preliminary data.</text>
</comment>
<gene>
    <name evidence="3" type="ORF">JIN85_13780</name>
</gene>